<proteinExistence type="predicted"/>
<dbReference type="PANTHER" id="PTHR10009">
    <property type="entry name" value="PROTEIN YELLOW-RELATED"/>
    <property type="match status" value="1"/>
</dbReference>
<evidence type="ECO:0000256" key="3">
    <source>
        <dbReference type="SAM" id="SignalP"/>
    </source>
</evidence>
<comment type="caution">
    <text evidence="4">The sequence shown here is derived from an EMBL/GenBank/DDBJ whole genome shotgun (WGS) entry which is preliminary data.</text>
</comment>
<dbReference type="Gene3D" id="2.120.10.30">
    <property type="entry name" value="TolB, C-terminal domain"/>
    <property type="match status" value="1"/>
</dbReference>
<gene>
    <name evidence="4" type="ORF">Tasa_046_016</name>
</gene>
<keyword evidence="3" id="KW-0732">Signal</keyword>
<feature type="chain" id="PRO_5002308391" description="Gluconolactonase" evidence="3">
    <location>
        <begin position="24"/>
        <end position="370"/>
    </location>
</feature>
<evidence type="ECO:0000313" key="5">
    <source>
        <dbReference type="Proteomes" id="UP000032679"/>
    </source>
</evidence>
<dbReference type="SUPFAM" id="SSF63829">
    <property type="entry name" value="Calcium-dependent phosphotriesterase"/>
    <property type="match status" value="1"/>
</dbReference>
<protein>
    <recommendedName>
        <fullName evidence="6">Gluconolactonase</fullName>
    </recommendedName>
</protein>
<keyword evidence="2" id="KW-0964">Secreted</keyword>
<dbReference type="GO" id="GO:0005576">
    <property type="term" value="C:extracellular region"/>
    <property type="evidence" value="ECO:0007669"/>
    <property type="project" value="UniProtKB-SubCell"/>
</dbReference>
<sequence length="370" mass="38698">MIPAGARIGALLLGIACTAPGFAADSVDHGARPSGNVQVIGRFAQAEPSGIVALPDGRVVISFPTSAAKHPGPVLATYAHGALAPFPNAAAQSGMRSPLGMTVDARGRLWMIDEGMVAGQTDPAQPVLFGIDPKTNAIFARIALTAPAIRPDTHVNDVRVDLTHGAQGTAFITDTSLADHSALLAVDLATGHAWRMLDGAPSVSADPGFAIEMDGQMHQYRPGHQTTATGGADGIALSADSRTLYWSALSSRRLYSLPTALAADPKATPEQLAHAVTDCGEIGVADGIITAPDGSLFMTDVERHGVLKRDPDGTLHMVAHDPRFIWPDSLALDGTSLLLTVGQWSRLPAFHDGHDLQERPYLVVKIAPLP</sequence>
<comment type="subcellular location">
    <subcellularLocation>
        <location evidence="1">Secreted</location>
    </subcellularLocation>
</comment>
<accession>A0A0D6MNU3</accession>
<dbReference type="Pfam" id="PF03022">
    <property type="entry name" value="MRJP"/>
    <property type="match status" value="1"/>
</dbReference>
<organism evidence="4 5">
    <name type="scientific">Tanticharoenia sakaeratensis NBRC 103193</name>
    <dbReference type="NCBI Taxonomy" id="1231623"/>
    <lineage>
        <taxon>Bacteria</taxon>
        <taxon>Pseudomonadati</taxon>
        <taxon>Pseudomonadota</taxon>
        <taxon>Alphaproteobacteria</taxon>
        <taxon>Acetobacterales</taxon>
        <taxon>Acetobacteraceae</taxon>
        <taxon>Tanticharoenia</taxon>
    </lineage>
</organism>
<dbReference type="PANTHER" id="PTHR10009:SF18">
    <property type="entry name" value="PROTEIN YELLOW-LIKE PROTEIN"/>
    <property type="match status" value="1"/>
</dbReference>
<reference evidence="4 5" key="1">
    <citation type="submission" date="2012-10" db="EMBL/GenBank/DDBJ databases">
        <title>Genome sequencing of Tanticharoenia sakaeratensis NBRC 103193.</title>
        <authorList>
            <person name="Azuma Y."/>
            <person name="Hadano H."/>
            <person name="Hirakawa H."/>
            <person name="Matsushita K."/>
        </authorList>
    </citation>
    <scope>NUCLEOTIDE SEQUENCE [LARGE SCALE GENOMIC DNA]</scope>
    <source>
        <strain evidence="4 5">NBRC 103193</strain>
    </source>
</reference>
<feature type="signal peptide" evidence="3">
    <location>
        <begin position="1"/>
        <end position="23"/>
    </location>
</feature>
<dbReference type="Proteomes" id="UP000032679">
    <property type="component" value="Unassembled WGS sequence"/>
</dbReference>
<keyword evidence="5" id="KW-1185">Reference proteome</keyword>
<dbReference type="AlphaFoldDB" id="A0A0D6MNU3"/>
<dbReference type="EMBL" id="BALE01000046">
    <property type="protein sequence ID" value="GAN55334.1"/>
    <property type="molecule type" value="Genomic_DNA"/>
</dbReference>
<dbReference type="InterPro" id="IPR011042">
    <property type="entry name" value="6-blade_b-propeller_TolB-like"/>
</dbReference>
<dbReference type="STRING" id="1231623.Tasa_046_016"/>
<evidence type="ECO:0000313" key="4">
    <source>
        <dbReference type="EMBL" id="GAN55334.1"/>
    </source>
</evidence>
<dbReference type="InterPro" id="IPR017996">
    <property type="entry name" value="MRJP/yellow-related"/>
</dbReference>
<name>A0A0D6MNU3_9PROT</name>
<dbReference type="OrthoDB" id="9797664at2"/>
<evidence type="ECO:0000256" key="2">
    <source>
        <dbReference type="ARBA" id="ARBA00022525"/>
    </source>
</evidence>
<evidence type="ECO:0008006" key="6">
    <source>
        <dbReference type="Google" id="ProtNLM"/>
    </source>
</evidence>
<evidence type="ECO:0000256" key="1">
    <source>
        <dbReference type="ARBA" id="ARBA00004613"/>
    </source>
</evidence>